<proteinExistence type="predicted"/>
<sequence length="65" mass="6981">MTNSTPWQVTINANNAGKAALMENNLGTVKKAAVPVKKTVNNAAKIVIMPKRYSFDDNGGSYRGL</sequence>
<accession>A0A5B8UFE9</accession>
<dbReference type="Proteomes" id="UP000321204">
    <property type="component" value="Chromosome"/>
</dbReference>
<dbReference type="EMBL" id="CP042433">
    <property type="protein sequence ID" value="QEC55228.1"/>
    <property type="molecule type" value="Genomic_DNA"/>
</dbReference>
<organism evidence="1 2">
    <name type="scientific">Flavisolibacter ginsenosidimutans</name>
    <dbReference type="NCBI Taxonomy" id="661481"/>
    <lineage>
        <taxon>Bacteria</taxon>
        <taxon>Pseudomonadati</taxon>
        <taxon>Bacteroidota</taxon>
        <taxon>Chitinophagia</taxon>
        <taxon>Chitinophagales</taxon>
        <taxon>Chitinophagaceae</taxon>
        <taxon>Flavisolibacter</taxon>
    </lineage>
</organism>
<evidence type="ECO:0000313" key="2">
    <source>
        <dbReference type="Proteomes" id="UP000321204"/>
    </source>
</evidence>
<name>A0A5B8UFE9_9BACT</name>
<evidence type="ECO:0000313" key="1">
    <source>
        <dbReference type="EMBL" id="QEC55228.1"/>
    </source>
</evidence>
<keyword evidence="2" id="KW-1185">Reference proteome</keyword>
<dbReference type="AlphaFoldDB" id="A0A5B8UFE9"/>
<reference evidence="1 2" key="1">
    <citation type="journal article" date="2015" name="Int. J. Syst. Evol. Microbiol.">
        <title>Flavisolibacter ginsenosidimutans sp. nov., with ginsenoside-converting activity isolated from soil used for cultivating ginseng.</title>
        <authorList>
            <person name="Zhao Y."/>
            <person name="Liu Q."/>
            <person name="Kang M.S."/>
            <person name="Jin F."/>
            <person name="Yu H."/>
            <person name="Im W.T."/>
        </authorList>
    </citation>
    <scope>NUCLEOTIDE SEQUENCE [LARGE SCALE GENOMIC DNA]</scope>
    <source>
        <strain evidence="1 2">Gsoil 636</strain>
    </source>
</reference>
<dbReference type="KEGG" id="fgg:FSB75_04680"/>
<protein>
    <submittedName>
        <fullName evidence="1">Uncharacterized protein</fullName>
    </submittedName>
</protein>
<dbReference type="RefSeq" id="WP_146783508.1">
    <property type="nucleotide sequence ID" value="NZ_BAABIO010000006.1"/>
</dbReference>
<gene>
    <name evidence="1" type="ORF">FSB75_04680</name>
</gene>